<dbReference type="AlphaFoldDB" id="A0A511D3J9"/>
<comment type="caution">
    <text evidence="1">The sequence shown here is derived from an EMBL/GenBank/DDBJ whole genome shotgun (WGS) entry which is preliminary data.</text>
</comment>
<evidence type="ECO:0000313" key="1">
    <source>
        <dbReference type="EMBL" id="GEL19345.1"/>
    </source>
</evidence>
<evidence type="ECO:0000313" key="2">
    <source>
        <dbReference type="Proteomes" id="UP000321328"/>
    </source>
</evidence>
<dbReference type="RefSeq" id="WP_147201159.1">
    <property type="nucleotide sequence ID" value="NZ_AUII01000012.1"/>
</dbReference>
<dbReference type="OrthoDB" id="5193498at2"/>
<proteinExistence type="predicted"/>
<reference evidence="1 2" key="1">
    <citation type="submission" date="2019-07" db="EMBL/GenBank/DDBJ databases">
        <title>Whole genome shotgun sequence of Pseudonocardia asaccharolytica NBRC 16224.</title>
        <authorList>
            <person name="Hosoyama A."/>
            <person name="Uohara A."/>
            <person name="Ohji S."/>
            <person name="Ichikawa N."/>
        </authorList>
    </citation>
    <scope>NUCLEOTIDE SEQUENCE [LARGE SCALE GENOMIC DNA]</scope>
    <source>
        <strain evidence="1 2">NBRC 16224</strain>
    </source>
</reference>
<name>A0A511D3J9_9PSEU</name>
<accession>A0A511D3J9</accession>
<dbReference type="EMBL" id="BJVI01000035">
    <property type="protein sequence ID" value="GEL19345.1"/>
    <property type="molecule type" value="Genomic_DNA"/>
</dbReference>
<protein>
    <submittedName>
        <fullName evidence="1">Uncharacterized protein</fullName>
    </submittedName>
</protein>
<organism evidence="1 2">
    <name type="scientific">Pseudonocardia asaccharolytica DSM 44247 = NBRC 16224</name>
    <dbReference type="NCBI Taxonomy" id="1123024"/>
    <lineage>
        <taxon>Bacteria</taxon>
        <taxon>Bacillati</taxon>
        <taxon>Actinomycetota</taxon>
        <taxon>Actinomycetes</taxon>
        <taxon>Pseudonocardiales</taxon>
        <taxon>Pseudonocardiaceae</taxon>
        <taxon>Pseudonocardia</taxon>
    </lineage>
</organism>
<sequence length="148" mass="15890">MGLWRKVGDGVRWAWDRQLETIKQNVDQAKASARAEADAGFAERAGYGCAGVVLDGDEVVWNGERRPVAGVSAVVDTAGNINRRVTATRLVAVGVFALALKKKQDDREVFLLVDGPEFQWVVDVPPAKLAAARSFAARLTTAGRRAAG</sequence>
<keyword evidence="2" id="KW-1185">Reference proteome</keyword>
<gene>
    <name evidence="1" type="ORF">PA7_31820</name>
</gene>
<dbReference type="Proteomes" id="UP000321328">
    <property type="component" value="Unassembled WGS sequence"/>
</dbReference>